<dbReference type="AlphaFoldDB" id="A0A168B1T7"/>
<name>A0A168B1T7_CORFA</name>
<evidence type="ECO:0000313" key="3">
    <source>
        <dbReference type="Proteomes" id="UP000076744"/>
    </source>
</evidence>
<dbReference type="GeneID" id="30019060"/>
<organism evidence="2 3">
    <name type="scientific">Cordyceps fumosorosea (strain ARSEF 2679)</name>
    <name type="common">Isaria fumosorosea</name>
    <dbReference type="NCBI Taxonomy" id="1081104"/>
    <lineage>
        <taxon>Eukaryota</taxon>
        <taxon>Fungi</taxon>
        <taxon>Dikarya</taxon>
        <taxon>Ascomycota</taxon>
        <taxon>Pezizomycotina</taxon>
        <taxon>Sordariomycetes</taxon>
        <taxon>Hypocreomycetidae</taxon>
        <taxon>Hypocreales</taxon>
        <taxon>Cordycipitaceae</taxon>
        <taxon>Cordyceps</taxon>
    </lineage>
</organism>
<comment type="caution">
    <text evidence="2">The sequence shown here is derived from an EMBL/GenBank/DDBJ whole genome shotgun (WGS) entry which is preliminary data.</text>
</comment>
<dbReference type="EMBL" id="AZHB01000005">
    <property type="protein sequence ID" value="OAA69498.1"/>
    <property type="molecule type" value="Genomic_DNA"/>
</dbReference>
<accession>A0A168B1T7</accession>
<dbReference type="Proteomes" id="UP000076744">
    <property type="component" value="Unassembled WGS sequence"/>
</dbReference>
<proteinExistence type="predicted"/>
<sequence length="106" mass="11256">MPDNETTTTTTTTTGSGTTTSTTAAATTTATPAITSSVSAPSSVCAPDTTALREIIFAGDPDLMMCLDKGERANKSRRSWYTPNPDKKKKTVTFSNTVIYIEPLIM</sequence>
<gene>
    <name evidence="2" type="ORF">ISF_02768</name>
</gene>
<dbReference type="RefSeq" id="XP_018706102.1">
    <property type="nucleotide sequence ID" value="XM_018846374.1"/>
</dbReference>
<keyword evidence="3" id="KW-1185">Reference proteome</keyword>
<protein>
    <submittedName>
        <fullName evidence="2">Uncharacterized protein</fullName>
    </submittedName>
</protein>
<evidence type="ECO:0000256" key="1">
    <source>
        <dbReference type="SAM" id="MobiDB-lite"/>
    </source>
</evidence>
<reference evidence="2 3" key="1">
    <citation type="journal article" date="2016" name="Genome Biol. Evol.">
        <title>Divergent and convergent evolution of fungal pathogenicity.</title>
        <authorList>
            <person name="Shang Y."/>
            <person name="Xiao G."/>
            <person name="Zheng P."/>
            <person name="Cen K."/>
            <person name="Zhan S."/>
            <person name="Wang C."/>
        </authorList>
    </citation>
    <scope>NUCLEOTIDE SEQUENCE [LARGE SCALE GENOMIC DNA]</scope>
    <source>
        <strain evidence="2 3">ARSEF 2679</strain>
    </source>
</reference>
<feature type="region of interest" description="Disordered" evidence="1">
    <location>
        <begin position="1"/>
        <end position="43"/>
    </location>
</feature>
<evidence type="ECO:0000313" key="2">
    <source>
        <dbReference type="EMBL" id="OAA69498.1"/>
    </source>
</evidence>